<sequence>MGVDQDYATFSRFATAVTGSKARRPGLPKAFVRGYHHHQNSHSARPIPPMRSESCVIRIYPSDYLAEKVYLDAGDVDKVATSAASSQHHHQSQHHTAARMVRRQRTSVLRNHNEPCQEGSGSKRPGSETSEPEAPKVKIRRRIRFRSLRKYGIGSGAGAGGSVELGSVGEYTTLCVVAATTSGMQPHHKSNHRPPIDDITMIEWNQYGGGYEHPHPATPRRQLMRARTAHPRDRRSKSQPQQFRGHSIDPVLADATERYSMDSNDSGIRSSTHSTASSAGASSLISTGGPDDQMLIVEAVWDHVAMLADELPFAQGDVITVLDSTSNSGLWYGMCRDRTGWFPASYVRMRADESIRPSPVTNLCDDEFPAAVRYQRRKVVEELMGTERDYVKLLNDLVHGFQDQCRRRSEMFNNERISRIFGNISAICALHTKLLRELEAAFDHEAPELSTVANAFLRNSRNFGIYSEYCNNRPISCAELALIEKQPQYRHFFEACRLLRGMSKLSLEGFLLTPVQRICRYPLQLFELLKATPDNHMDRIPLEQAHRTMRAVAAHINDAKRRVDAIQKIILWQRNVHGFRGPDIVENNHRTLISGELHCRALMKRSVQWSKTVHVYLFDQSIVLCKKDVLKKNSLVFKERMSLQTATVIDLNDGREPITGASLKNAFKLAGPVREYIFTCPDSLTKGLWLDNLRNRPRPMPPTNAEKRLAFVMLPQS</sequence>
<dbReference type="InterPro" id="IPR053086">
    <property type="entry name" value="RhoGEF_domain"/>
</dbReference>
<evidence type="ECO:0000259" key="7">
    <source>
        <dbReference type="PROSITE" id="PS50010"/>
    </source>
</evidence>
<feature type="domain" description="PH" evidence="6">
    <location>
        <begin position="590"/>
        <end position="698"/>
    </location>
</feature>
<evidence type="ECO:0000259" key="5">
    <source>
        <dbReference type="PROSITE" id="PS50002"/>
    </source>
</evidence>
<evidence type="ECO:0000256" key="4">
    <source>
        <dbReference type="SAM" id="MobiDB-lite"/>
    </source>
</evidence>
<evidence type="ECO:0000256" key="2">
    <source>
        <dbReference type="ARBA" id="ARBA00022658"/>
    </source>
</evidence>
<keyword evidence="1 3" id="KW-0728">SH3 domain</keyword>
<dbReference type="PANTHER" id="PTHR45834">
    <property type="entry name" value="RHO GUANINE NUCLEOTIDE EXCHANGE FACTOR 9-RELATED"/>
    <property type="match status" value="1"/>
</dbReference>
<evidence type="ECO:0000313" key="9">
    <source>
        <dbReference type="WBParaSite" id="Pan_g10400.t3"/>
    </source>
</evidence>
<dbReference type="InterPro" id="IPR001331">
    <property type="entry name" value="GDS_CDC24_CS"/>
</dbReference>
<feature type="region of interest" description="Disordered" evidence="4">
    <location>
        <begin position="81"/>
        <end position="137"/>
    </location>
</feature>
<dbReference type="SUPFAM" id="SSF50044">
    <property type="entry name" value="SH3-domain"/>
    <property type="match status" value="1"/>
</dbReference>
<dbReference type="Gene3D" id="1.20.900.10">
    <property type="entry name" value="Dbl homology (DH) domain"/>
    <property type="match status" value="1"/>
</dbReference>
<dbReference type="InterPro" id="IPR000219">
    <property type="entry name" value="DH_dom"/>
</dbReference>
<dbReference type="InterPro" id="IPR035899">
    <property type="entry name" value="DBL_dom_sf"/>
</dbReference>
<feature type="region of interest" description="Disordered" evidence="4">
    <location>
        <begin position="261"/>
        <end position="285"/>
    </location>
</feature>
<evidence type="ECO:0000313" key="8">
    <source>
        <dbReference type="Proteomes" id="UP000492821"/>
    </source>
</evidence>
<feature type="compositionally biased region" description="Basic residues" evidence="4">
    <location>
        <begin position="222"/>
        <end position="237"/>
    </location>
</feature>
<feature type="compositionally biased region" description="Basic residues" evidence="4">
    <location>
        <begin position="87"/>
        <end position="105"/>
    </location>
</feature>
<dbReference type="PROSITE" id="PS50003">
    <property type="entry name" value="PH_DOMAIN"/>
    <property type="match status" value="1"/>
</dbReference>
<keyword evidence="8" id="KW-1185">Reference proteome</keyword>
<name>A0A7E4UN10_PANRE</name>
<accession>A0A7E4UN10</accession>
<dbReference type="PROSITE" id="PS50010">
    <property type="entry name" value="DH_2"/>
    <property type="match status" value="1"/>
</dbReference>
<feature type="region of interest" description="Disordered" evidence="4">
    <location>
        <begin position="212"/>
        <end position="249"/>
    </location>
</feature>
<protein>
    <submittedName>
        <fullName evidence="9">DH domain-containing protein</fullName>
    </submittedName>
</protein>
<feature type="compositionally biased region" description="Low complexity" evidence="4">
    <location>
        <begin position="266"/>
        <end position="285"/>
    </location>
</feature>
<dbReference type="Proteomes" id="UP000492821">
    <property type="component" value="Unassembled WGS sequence"/>
</dbReference>
<reference evidence="9" key="2">
    <citation type="submission" date="2020-10" db="UniProtKB">
        <authorList>
            <consortium name="WormBaseParasite"/>
        </authorList>
    </citation>
    <scope>IDENTIFICATION</scope>
</reference>
<dbReference type="Pfam" id="PF14604">
    <property type="entry name" value="SH3_9"/>
    <property type="match status" value="1"/>
</dbReference>
<dbReference type="CDD" id="cd11828">
    <property type="entry name" value="SH3_ARHGEF9_like"/>
    <property type="match status" value="1"/>
</dbReference>
<dbReference type="GO" id="GO:0005829">
    <property type="term" value="C:cytosol"/>
    <property type="evidence" value="ECO:0007669"/>
    <property type="project" value="TreeGrafter"/>
</dbReference>
<feature type="domain" description="SH3" evidence="5">
    <location>
        <begin position="292"/>
        <end position="352"/>
    </location>
</feature>
<organism evidence="8 9">
    <name type="scientific">Panagrellus redivivus</name>
    <name type="common">Microworm</name>
    <dbReference type="NCBI Taxonomy" id="6233"/>
    <lineage>
        <taxon>Eukaryota</taxon>
        <taxon>Metazoa</taxon>
        <taxon>Ecdysozoa</taxon>
        <taxon>Nematoda</taxon>
        <taxon>Chromadorea</taxon>
        <taxon>Rhabditida</taxon>
        <taxon>Tylenchina</taxon>
        <taxon>Panagrolaimomorpha</taxon>
        <taxon>Panagrolaimoidea</taxon>
        <taxon>Panagrolaimidae</taxon>
        <taxon>Panagrellus</taxon>
    </lineage>
</organism>
<dbReference type="InterPro" id="IPR001452">
    <property type="entry name" value="SH3_domain"/>
</dbReference>
<evidence type="ECO:0000256" key="3">
    <source>
        <dbReference type="PROSITE-ProRule" id="PRU00192"/>
    </source>
</evidence>
<reference evidence="8" key="1">
    <citation type="journal article" date="2013" name="Genetics">
        <title>The draft genome and transcriptome of Panagrellus redivivus are shaped by the harsh demands of a free-living lifestyle.</title>
        <authorList>
            <person name="Srinivasan J."/>
            <person name="Dillman A.R."/>
            <person name="Macchietto M.G."/>
            <person name="Heikkinen L."/>
            <person name="Lakso M."/>
            <person name="Fracchia K.M."/>
            <person name="Antoshechkin I."/>
            <person name="Mortazavi A."/>
            <person name="Wong G."/>
            <person name="Sternberg P.W."/>
        </authorList>
    </citation>
    <scope>NUCLEOTIDE SEQUENCE [LARGE SCALE GENOMIC DNA]</scope>
    <source>
        <strain evidence="8">MT8872</strain>
    </source>
</reference>
<dbReference type="Pfam" id="PF22697">
    <property type="entry name" value="SOS1_NGEF_PH"/>
    <property type="match status" value="1"/>
</dbReference>
<dbReference type="AlphaFoldDB" id="A0A7E4UN10"/>
<evidence type="ECO:0000256" key="1">
    <source>
        <dbReference type="ARBA" id="ARBA00022443"/>
    </source>
</evidence>
<dbReference type="InterPro" id="IPR011993">
    <property type="entry name" value="PH-like_dom_sf"/>
</dbReference>
<dbReference type="WBParaSite" id="Pan_g10400.t3">
    <property type="protein sequence ID" value="Pan_g10400.t3"/>
    <property type="gene ID" value="Pan_g10400"/>
</dbReference>
<dbReference type="SMART" id="SM00325">
    <property type="entry name" value="RhoGEF"/>
    <property type="match status" value="1"/>
</dbReference>
<proteinExistence type="predicted"/>
<dbReference type="CDD" id="cd00160">
    <property type="entry name" value="RhoGEF"/>
    <property type="match status" value="1"/>
</dbReference>
<dbReference type="Pfam" id="PF00621">
    <property type="entry name" value="RhoGEF"/>
    <property type="match status" value="1"/>
</dbReference>
<dbReference type="PROSITE" id="PS00741">
    <property type="entry name" value="DH_1"/>
    <property type="match status" value="1"/>
</dbReference>
<dbReference type="PANTHER" id="PTHR45834:SF3">
    <property type="entry name" value="RHO GUANINE NUCLEOTIDE EXCHANGE FACTOR 3, ISOFORM L"/>
    <property type="match status" value="1"/>
</dbReference>
<dbReference type="InterPro" id="IPR036028">
    <property type="entry name" value="SH3-like_dom_sf"/>
</dbReference>
<feature type="domain" description="DH" evidence="7">
    <location>
        <begin position="375"/>
        <end position="559"/>
    </location>
</feature>
<dbReference type="InterPro" id="IPR001849">
    <property type="entry name" value="PH_domain"/>
</dbReference>
<dbReference type="GO" id="GO:0035556">
    <property type="term" value="P:intracellular signal transduction"/>
    <property type="evidence" value="ECO:0007669"/>
    <property type="project" value="InterPro"/>
</dbReference>
<dbReference type="Gene3D" id="2.30.29.30">
    <property type="entry name" value="Pleckstrin-homology domain (PH domain)/Phosphotyrosine-binding domain (PTB)"/>
    <property type="match status" value="1"/>
</dbReference>
<dbReference type="SUPFAM" id="SSF48065">
    <property type="entry name" value="DBL homology domain (DH-domain)"/>
    <property type="match status" value="1"/>
</dbReference>
<dbReference type="SMART" id="SM00326">
    <property type="entry name" value="SH3"/>
    <property type="match status" value="1"/>
</dbReference>
<keyword evidence="2" id="KW-0344">Guanine-nucleotide releasing factor</keyword>
<evidence type="ECO:0000259" key="6">
    <source>
        <dbReference type="PROSITE" id="PS50003"/>
    </source>
</evidence>
<dbReference type="InterPro" id="IPR055251">
    <property type="entry name" value="SOS1_NGEF_PH"/>
</dbReference>
<dbReference type="PROSITE" id="PS50002">
    <property type="entry name" value="SH3"/>
    <property type="match status" value="1"/>
</dbReference>
<dbReference type="GO" id="GO:0005085">
    <property type="term" value="F:guanyl-nucleotide exchange factor activity"/>
    <property type="evidence" value="ECO:0007669"/>
    <property type="project" value="UniProtKB-KW"/>
</dbReference>
<dbReference type="Gene3D" id="2.30.30.40">
    <property type="entry name" value="SH3 Domains"/>
    <property type="match status" value="1"/>
</dbReference>
<dbReference type="SMART" id="SM00233">
    <property type="entry name" value="PH"/>
    <property type="match status" value="1"/>
</dbReference>
<dbReference type="SUPFAM" id="SSF50729">
    <property type="entry name" value="PH domain-like"/>
    <property type="match status" value="1"/>
</dbReference>